<evidence type="ECO:0000259" key="1">
    <source>
        <dbReference type="Pfam" id="PF01575"/>
    </source>
</evidence>
<dbReference type="OrthoDB" id="3592703at2759"/>
<dbReference type="GO" id="GO:0005739">
    <property type="term" value="C:mitochondrion"/>
    <property type="evidence" value="ECO:0007669"/>
    <property type="project" value="TreeGrafter"/>
</dbReference>
<dbReference type="Gene3D" id="3.10.129.10">
    <property type="entry name" value="Hotdog Thioesterase"/>
    <property type="match status" value="1"/>
</dbReference>
<feature type="non-terminal residue" evidence="2">
    <location>
        <position position="1"/>
    </location>
</feature>
<dbReference type="SUPFAM" id="SSF54637">
    <property type="entry name" value="Thioesterase/thiol ester dehydrase-isomerase"/>
    <property type="match status" value="1"/>
</dbReference>
<comment type="caution">
    <text evidence="2">The sequence shown here is derived from an EMBL/GenBank/DDBJ whole genome shotgun (WGS) entry which is preliminary data.</text>
</comment>
<dbReference type="GO" id="GO:0006633">
    <property type="term" value="P:fatty acid biosynthetic process"/>
    <property type="evidence" value="ECO:0007669"/>
    <property type="project" value="TreeGrafter"/>
</dbReference>
<evidence type="ECO:0000313" key="3">
    <source>
        <dbReference type="Proteomes" id="UP000699462"/>
    </source>
</evidence>
<dbReference type="Proteomes" id="UP000699462">
    <property type="component" value="Unassembled WGS sequence"/>
</dbReference>
<dbReference type="InterPro" id="IPR002539">
    <property type="entry name" value="MaoC-like_dom"/>
</dbReference>
<dbReference type="AlphaFoldDB" id="A0A8T0DH06"/>
<reference evidence="2 3" key="1">
    <citation type="submission" date="2019-07" db="EMBL/GenBank/DDBJ databases">
        <title>Annotation for the trematode Paragonimus westermani.</title>
        <authorList>
            <person name="Choi Y.-J."/>
        </authorList>
    </citation>
    <scope>NUCLEOTIDE SEQUENCE [LARGE SCALE GENOMIC DNA]</scope>
    <source>
        <strain evidence="2">180907_Pwestermani</strain>
    </source>
</reference>
<keyword evidence="3" id="KW-1185">Reference proteome</keyword>
<dbReference type="InterPro" id="IPR050965">
    <property type="entry name" value="UPF0336/Enoyl-CoA_hydratase"/>
</dbReference>
<dbReference type="CDD" id="cd03449">
    <property type="entry name" value="R_hydratase"/>
    <property type="match status" value="1"/>
</dbReference>
<dbReference type="PANTHER" id="PTHR43437:SF3">
    <property type="entry name" value="HYDROXYACYL-THIOESTER DEHYDRATASE TYPE 2, MITOCHONDRIAL"/>
    <property type="match status" value="1"/>
</dbReference>
<feature type="domain" description="MaoC-like" evidence="1">
    <location>
        <begin position="35"/>
        <end position="128"/>
    </location>
</feature>
<dbReference type="Pfam" id="PF01575">
    <property type="entry name" value="MaoC_dehydratas"/>
    <property type="match status" value="1"/>
</dbReference>
<gene>
    <name evidence="2" type="ORF">P879_02733</name>
</gene>
<protein>
    <recommendedName>
        <fullName evidence="1">MaoC-like domain-containing protein</fullName>
    </recommendedName>
</protein>
<organism evidence="2 3">
    <name type="scientific">Paragonimus westermani</name>
    <dbReference type="NCBI Taxonomy" id="34504"/>
    <lineage>
        <taxon>Eukaryota</taxon>
        <taxon>Metazoa</taxon>
        <taxon>Spiralia</taxon>
        <taxon>Lophotrochozoa</taxon>
        <taxon>Platyhelminthes</taxon>
        <taxon>Trematoda</taxon>
        <taxon>Digenea</taxon>
        <taxon>Plagiorchiida</taxon>
        <taxon>Troglotremata</taxon>
        <taxon>Troglotrematidae</taxon>
        <taxon>Paragonimus</taxon>
    </lineage>
</organism>
<dbReference type="PANTHER" id="PTHR43437">
    <property type="entry name" value="HYDROXYACYL-THIOESTER DEHYDRATASE TYPE 2, MITOCHONDRIAL-RELATED"/>
    <property type="match status" value="1"/>
</dbReference>
<dbReference type="GO" id="GO:0019171">
    <property type="term" value="F:(3R)-hydroxyacyl-[acyl-carrier-protein] dehydratase activity"/>
    <property type="evidence" value="ECO:0007669"/>
    <property type="project" value="TreeGrafter"/>
</dbReference>
<name>A0A8T0DH06_9TREM</name>
<dbReference type="GO" id="GO:0018812">
    <property type="term" value="F:3-hydroxyacyl-CoA dehydratase activity"/>
    <property type="evidence" value="ECO:0007669"/>
    <property type="project" value="UniProtKB-ARBA"/>
</dbReference>
<proteinExistence type="predicted"/>
<sequence length="171" mass="19179">WAPRCSRLFFVTSQTAEVPVCRRRLTCGDQVRLVRRITAEDTRTFAMVTGDTNPIHLDPTYAQKTPFRRCIVHGVSILGIISCLFGVHFPGPGCTVQQINSRFIGPLFVGETCQLEAEVKEIQGRRVIFSVLATSMERQKHILEAELKLVVTKEQLSFTPPSDVIGQDHVN</sequence>
<evidence type="ECO:0000313" key="2">
    <source>
        <dbReference type="EMBL" id="KAF8567105.1"/>
    </source>
</evidence>
<dbReference type="InterPro" id="IPR029069">
    <property type="entry name" value="HotDog_dom_sf"/>
</dbReference>
<dbReference type="EMBL" id="JTDF01004194">
    <property type="protein sequence ID" value="KAF8567105.1"/>
    <property type="molecule type" value="Genomic_DNA"/>
</dbReference>
<accession>A0A8T0DH06</accession>